<dbReference type="Pfam" id="PF02519">
    <property type="entry name" value="Auxin_inducible"/>
    <property type="match status" value="1"/>
</dbReference>
<keyword evidence="4" id="KW-1185">Reference proteome</keyword>
<dbReference type="GO" id="GO:0009733">
    <property type="term" value="P:response to auxin"/>
    <property type="evidence" value="ECO:0007669"/>
    <property type="project" value="InterPro"/>
</dbReference>
<dbReference type="InterPro" id="IPR003676">
    <property type="entry name" value="SAUR_fam"/>
</dbReference>
<comment type="caution">
    <text evidence="3">The sequence shown here is derived from an EMBL/GenBank/DDBJ whole genome shotgun (WGS) entry which is preliminary data.</text>
</comment>
<evidence type="ECO:0000256" key="2">
    <source>
        <dbReference type="SAM" id="MobiDB-lite"/>
    </source>
</evidence>
<evidence type="ECO:0000313" key="3">
    <source>
        <dbReference type="EMBL" id="CAH1424100.1"/>
    </source>
</evidence>
<gene>
    <name evidence="3" type="ORF">LVIROSA_LOCUS11339</name>
</gene>
<dbReference type="Proteomes" id="UP001157418">
    <property type="component" value="Unassembled WGS sequence"/>
</dbReference>
<protein>
    <submittedName>
        <fullName evidence="3">Uncharacterized protein</fullName>
    </submittedName>
</protein>
<dbReference type="PANTHER" id="PTHR35296">
    <property type="entry name" value="EXPRESSED PROTEIN"/>
    <property type="match status" value="1"/>
</dbReference>
<name>A0AAU9MCT2_9ASTR</name>
<organism evidence="3 4">
    <name type="scientific">Lactuca virosa</name>
    <dbReference type="NCBI Taxonomy" id="75947"/>
    <lineage>
        <taxon>Eukaryota</taxon>
        <taxon>Viridiplantae</taxon>
        <taxon>Streptophyta</taxon>
        <taxon>Embryophyta</taxon>
        <taxon>Tracheophyta</taxon>
        <taxon>Spermatophyta</taxon>
        <taxon>Magnoliopsida</taxon>
        <taxon>eudicotyledons</taxon>
        <taxon>Gunneridae</taxon>
        <taxon>Pentapetalae</taxon>
        <taxon>asterids</taxon>
        <taxon>campanulids</taxon>
        <taxon>Asterales</taxon>
        <taxon>Asteraceae</taxon>
        <taxon>Cichorioideae</taxon>
        <taxon>Cichorieae</taxon>
        <taxon>Lactucinae</taxon>
        <taxon>Lactuca</taxon>
    </lineage>
</organism>
<proteinExistence type="inferred from homology"/>
<dbReference type="PANTHER" id="PTHR35296:SF8">
    <property type="entry name" value="SMALL AUXIN-UP RNA-RELATED"/>
    <property type="match status" value="1"/>
</dbReference>
<dbReference type="EMBL" id="CAKMRJ010001327">
    <property type="protein sequence ID" value="CAH1424100.1"/>
    <property type="molecule type" value="Genomic_DNA"/>
</dbReference>
<evidence type="ECO:0000313" key="4">
    <source>
        <dbReference type="Proteomes" id="UP001157418"/>
    </source>
</evidence>
<reference evidence="3 4" key="1">
    <citation type="submission" date="2022-01" db="EMBL/GenBank/DDBJ databases">
        <authorList>
            <person name="Xiong W."/>
            <person name="Schranz E."/>
        </authorList>
    </citation>
    <scope>NUCLEOTIDE SEQUENCE [LARGE SCALE GENOMIC DNA]</scope>
</reference>
<sequence length="144" mass="16028">MKKINLMLRRCKTLSRQLIRTSSYTSLRSKSTTDHHHLRHGPPAETGGIMWNSSAVCVYGGGEEPRATVFVGSTRKRYVIGSKYLSHPLVIALTEKSTSIDGDNAASVINCEVVLFDHLLWMLENSYLNINSDSLDELAALYIS</sequence>
<dbReference type="AlphaFoldDB" id="A0AAU9MCT2"/>
<accession>A0AAU9MCT2</accession>
<feature type="region of interest" description="Disordered" evidence="2">
    <location>
        <begin position="25"/>
        <end position="46"/>
    </location>
</feature>
<evidence type="ECO:0000256" key="1">
    <source>
        <dbReference type="ARBA" id="ARBA00006974"/>
    </source>
</evidence>
<comment type="similarity">
    <text evidence="1">Belongs to the ARG7 family.</text>
</comment>